<evidence type="ECO:0000256" key="1">
    <source>
        <dbReference type="SAM" id="Phobius"/>
    </source>
</evidence>
<keyword evidence="1" id="KW-0812">Transmembrane</keyword>
<gene>
    <name evidence="2" type="ORF">PENSUB_1431</name>
</gene>
<name>A0A1Q5URX5_9EURO</name>
<protein>
    <submittedName>
        <fullName evidence="2">Uncharacterized protein</fullName>
    </submittedName>
</protein>
<evidence type="ECO:0000313" key="3">
    <source>
        <dbReference type="Proteomes" id="UP000186955"/>
    </source>
</evidence>
<feature type="transmembrane region" description="Helical" evidence="1">
    <location>
        <begin position="112"/>
        <end position="133"/>
    </location>
</feature>
<organism evidence="2 3">
    <name type="scientific">Penicillium subrubescens</name>
    <dbReference type="NCBI Taxonomy" id="1316194"/>
    <lineage>
        <taxon>Eukaryota</taxon>
        <taxon>Fungi</taxon>
        <taxon>Dikarya</taxon>
        <taxon>Ascomycota</taxon>
        <taxon>Pezizomycotina</taxon>
        <taxon>Eurotiomycetes</taxon>
        <taxon>Eurotiomycetidae</taxon>
        <taxon>Eurotiales</taxon>
        <taxon>Aspergillaceae</taxon>
        <taxon>Penicillium</taxon>
    </lineage>
</organism>
<keyword evidence="3" id="KW-1185">Reference proteome</keyword>
<sequence length="137" mass="14868">MNRITRGAEEMKALYPSLVTVLSRTSSSADLPSGSPDGGDLALAVALPILGWDCELKNLQRAQGHTTFSSRYEEIDFKVVVGQMLLVNAMINESTIDKAILSRSPVARTDHLVAVSGYVWFLDVTGVVVYGYLGFDT</sequence>
<dbReference type="Proteomes" id="UP000186955">
    <property type="component" value="Unassembled WGS sequence"/>
</dbReference>
<proteinExistence type="predicted"/>
<reference evidence="2 3" key="1">
    <citation type="submission" date="2016-10" db="EMBL/GenBank/DDBJ databases">
        <title>Genome sequence of the ascomycete fungus Penicillium subrubescens.</title>
        <authorList>
            <person name="De Vries R.P."/>
            <person name="Peng M."/>
            <person name="Dilokpimol A."/>
            <person name="Hilden K."/>
            <person name="Makela M.R."/>
            <person name="Grigoriev I."/>
            <person name="Riley R."/>
            <person name="Granchi Z."/>
        </authorList>
    </citation>
    <scope>NUCLEOTIDE SEQUENCE [LARGE SCALE GENOMIC DNA]</scope>
    <source>
        <strain evidence="2 3">CBS 132785</strain>
    </source>
</reference>
<comment type="caution">
    <text evidence="2">The sequence shown here is derived from an EMBL/GenBank/DDBJ whole genome shotgun (WGS) entry which is preliminary data.</text>
</comment>
<dbReference type="EMBL" id="MNBE01000017">
    <property type="protein sequence ID" value="OKP15217.1"/>
    <property type="molecule type" value="Genomic_DNA"/>
</dbReference>
<keyword evidence="1" id="KW-1133">Transmembrane helix</keyword>
<dbReference type="AlphaFoldDB" id="A0A1Q5URX5"/>
<keyword evidence="1" id="KW-0472">Membrane</keyword>
<accession>A0A1Q5URX5</accession>
<evidence type="ECO:0000313" key="2">
    <source>
        <dbReference type="EMBL" id="OKP15217.1"/>
    </source>
</evidence>